<protein>
    <submittedName>
        <fullName evidence="3">Porin</fullName>
    </submittedName>
</protein>
<keyword evidence="2" id="KW-0732">Signal</keyword>
<sequence length="370" mass="40886">MKTRALLLAAAITSSNLALADDNAQLKAEIEALKSQLNSLADTVEQQGAASQGNGVHIGGYGEMHLNLVNGTDNEIDYHRFVLFFSKEFNEHTRFFSEFELEHSLAGDGKPGEVELEQAYIEHDLNANTRAKAGLFLIPVGILNETHEPDTFYGVERNSVENKIIPTTWWEGGAALSGKIADGLSYDVAMHSGLESLDGKLRDGRQKVAEAPANKAAYTARVKYTAVPGLELAATLQYQDDLLQGNGPKEIGARLIETHAIYQNNGFELRALYAQWDLDKDINTATSGASKQTGFYVEPSYRMNDVGVFYRNSGWDTKAGDRTDSRFERHDVGVNYWLAETVVFKADYYRQKEAGDLDETGYNLGVGYSF</sequence>
<feature type="chain" id="PRO_5040951487" evidence="2">
    <location>
        <begin position="21"/>
        <end position="370"/>
    </location>
</feature>
<dbReference type="InterPro" id="IPR023614">
    <property type="entry name" value="Porin_dom_sf"/>
</dbReference>
<name>A0A9X2WCZ5_9GAMM</name>
<dbReference type="RefSeq" id="WP_260975059.1">
    <property type="nucleotide sequence ID" value="NZ_JAOANI010000012.1"/>
</dbReference>
<keyword evidence="1" id="KW-0175">Coiled coil</keyword>
<accession>A0A9X2WCZ5</accession>
<dbReference type="SUPFAM" id="SSF56935">
    <property type="entry name" value="Porins"/>
    <property type="match status" value="1"/>
</dbReference>
<keyword evidence="4" id="KW-1185">Reference proteome</keyword>
<feature type="coiled-coil region" evidence="1">
    <location>
        <begin position="16"/>
        <end position="50"/>
    </location>
</feature>
<gene>
    <name evidence="3" type="ORF">NYR02_03770</name>
</gene>
<evidence type="ECO:0000256" key="1">
    <source>
        <dbReference type="SAM" id="Coils"/>
    </source>
</evidence>
<comment type="caution">
    <text evidence="3">The sequence shown here is derived from an EMBL/GenBank/DDBJ whole genome shotgun (WGS) entry which is preliminary data.</text>
</comment>
<feature type="signal peptide" evidence="2">
    <location>
        <begin position="1"/>
        <end position="20"/>
    </location>
</feature>
<organism evidence="3 4">
    <name type="scientific">Thalassolituus pacificus</name>
    <dbReference type="NCBI Taxonomy" id="2975440"/>
    <lineage>
        <taxon>Bacteria</taxon>
        <taxon>Pseudomonadati</taxon>
        <taxon>Pseudomonadota</taxon>
        <taxon>Gammaproteobacteria</taxon>
        <taxon>Oceanospirillales</taxon>
        <taxon>Oceanospirillaceae</taxon>
        <taxon>Thalassolituus</taxon>
    </lineage>
</organism>
<dbReference type="AlphaFoldDB" id="A0A9X2WCZ5"/>
<reference evidence="3" key="1">
    <citation type="journal article" date="2022" name="Front. Microbiol.">
        <title>Genome-based taxonomic rearrangement of Oceanobacter-related bacteria including the description of Thalassolituus hydrocarbonoclasticus sp. nov. and Thalassolituus pacificus sp. nov. and emended description of the genus Thalassolituus.</title>
        <authorList>
            <person name="Dong C."/>
            <person name="Wei L."/>
            <person name="Wang J."/>
            <person name="Lai Q."/>
            <person name="Huang Z."/>
            <person name="Shao Z."/>
        </authorList>
    </citation>
    <scope>NUCLEOTIDE SEQUENCE</scope>
    <source>
        <strain evidence="3">59MF3M-4</strain>
    </source>
</reference>
<evidence type="ECO:0000313" key="3">
    <source>
        <dbReference type="EMBL" id="MCT7358138.1"/>
    </source>
</evidence>
<dbReference type="Gene3D" id="2.40.160.10">
    <property type="entry name" value="Porin"/>
    <property type="match status" value="1"/>
</dbReference>
<proteinExistence type="predicted"/>
<reference evidence="3" key="2">
    <citation type="submission" date="2022-08" db="EMBL/GenBank/DDBJ databases">
        <authorList>
            <person name="Dong C."/>
        </authorList>
    </citation>
    <scope>NUCLEOTIDE SEQUENCE</scope>
    <source>
        <strain evidence="3">59MF3M-4</strain>
    </source>
</reference>
<evidence type="ECO:0000313" key="4">
    <source>
        <dbReference type="Proteomes" id="UP001147830"/>
    </source>
</evidence>
<dbReference type="Proteomes" id="UP001147830">
    <property type="component" value="Unassembled WGS sequence"/>
</dbReference>
<evidence type="ECO:0000256" key="2">
    <source>
        <dbReference type="SAM" id="SignalP"/>
    </source>
</evidence>
<dbReference type="EMBL" id="JAOANI010000012">
    <property type="protein sequence ID" value="MCT7358138.1"/>
    <property type="molecule type" value="Genomic_DNA"/>
</dbReference>